<dbReference type="SUPFAM" id="SSF54001">
    <property type="entry name" value="Cysteine proteinases"/>
    <property type="match status" value="1"/>
</dbReference>
<dbReference type="FunFam" id="3.90.70.10:FF:000006">
    <property type="entry name" value="Cathepsin S"/>
    <property type="match status" value="1"/>
</dbReference>
<reference evidence="11" key="1">
    <citation type="submission" date="2011-08" db="EMBL/GenBank/DDBJ databases">
        <title>The draft genome of Latimeria chalumnae.</title>
        <authorList>
            <person name="Di Palma F."/>
            <person name="Alfoldi J."/>
            <person name="Johnson J."/>
            <person name="Berlin A."/>
            <person name="Gnerre S."/>
            <person name="Jaffe D."/>
            <person name="MacCallum I."/>
            <person name="Young S."/>
            <person name="Walker B.J."/>
            <person name="Lander E."/>
            <person name="Lindblad-Toh K."/>
        </authorList>
    </citation>
    <scope>NUCLEOTIDE SEQUENCE [LARGE SCALE GENOMIC DNA]</scope>
    <source>
        <strain evidence="11">Wild caught</strain>
    </source>
</reference>
<dbReference type="OrthoDB" id="65740at2759"/>
<evidence type="ECO:0000259" key="9">
    <source>
        <dbReference type="SMART" id="SM00848"/>
    </source>
</evidence>
<keyword evidence="2" id="KW-0645">Protease</keyword>
<dbReference type="Bgee" id="ENSLACG00000014487">
    <property type="expression patterns" value="Expressed in pelvic fin and 6 other cell types or tissues"/>
</dbReference>
<dbReference type="HOGENOM" id="CLU_012184_1_2_1"/>
<keyword evidence="4" id="KW-0788">Thiol protease</keyword>
<evidence type="ECO:0000313" key="11">
    <source>
        <dbReference type="Proteomes" id="UP000008672"/>
    </source>
</evidence>
<evidence type="ECO:0000256" key="2">
    <source>
        <dbReference type="ARBA" id="ARBA00022670"/>
    </source>
</evidence>
<organism evidence="10 11">
    <name type="scientific">Latimeria chalumnae</name>
    <name type="common">Coelacanth</name>
    <dbReference type="NCBI Taxonomy" id="7897"/>
    <lineage>
        <taxon>Eukaryota</taxon>
        <taxon>Metazoa</taxon>
        <taxon>Chordata</taxon>
        <taxon>Craniata</taxon>
        <taxon>Vertebrata</taxon>
        <taxon>Euteleostomi</taxon>
        <taxon>Coelacanthiformes</taxon>
        <taxon>Coelacanthidae</taxon>
        <taxon>Latimeria</taxon>
    </lineage>
</organism>
<evidence type="ECO:0000256" key="1">
    <source>
        <dbReference type="ARBA" id="ARBA00008455"/>
    </source>
</evidence>
<feature type="chain" id="PRO_5013982551" evidence="7">
    <location>
        <begin position="17"/>
        <end position="333"/>
    </location>
</feature>
<accession>H3B3H0</accession>
<evidence type="ECO:0000259" key="8">
    <source>
        <dbReference type="SMART" id="SM00645"/>
    </source>
</evidence>
<dbReference type="AlphaFoldDB" id="H3B3H0"/>
<dbReference type="InterPro" id="IPR038765">
    <property type="entry name" value="Papain-like_cys_pep_sf"/>
</dbReference>
<keyword evidence="7" id="KW-0732">Signal</keyword>
<evidence type="ECO:0000256" key="4">
    <source>
        <dbReference type="ARBA" id="ARBA00022807"/>
    </source>
</evidence>
<gene>
    <name evidence="10" type="primary">CTSK</name>
</gene>
<dbReference type="InterPro" id="IPR013128">
    <property type="entry name" value="Peptidase_C1A"/>
</dbReference>
<feature type="domain" description="Cathepsin propeptide inhibitor" evidence="9">
    <location>
        <begin position="28"/>
        <end position="88"/>
    </location>
</feature>
<keyword evidence="5" id="KW-0865">Zymogen</keyword>
<name>H3B3H0_LATCH</name>
<dbReference type="PROSITE" id="PS00639">
    <property type="entry name" value="THIOL_PROTEASE_HIS"/>
    <property type="match status" value="1"/>
</dbReference>
<feature type="signal peptide" evidence="7">
    <location>
        <begin position="1"/>
        <end position="16"/>
    </location>
</feature>
<dbReference type="EMBL" id="AFYH01118461">
    <property type="status" value="NOT_ANNOTATED_CDS"/>
    <property type="molecule type" value="Genomic_DNA"/>
</dbReference>
<dbReference type="MEROPS" id="C01.036"/>
<proteinExistence type="inferred from homology"/>
<dbReference type="SMART" id="SM00645">
    <property type="entry name" value="Pept_C1"/>
    <property type="match status" value="1"/>
</dbReference>
<dbReference type="KEGG" id="lcm:102352136"/>
<dbReference type="RefSeq" id="XP_006001246.1">
    <property type="nucleotide sequence ID" value="XM_006001184.3"/>
</dbReference>
<keyword evidence="11" id="KW-1185">Reference proteome</keyword>
<dbReference type="STRING" id="7897.ENSLACP00000022830"/>
<dbReference type="Pfam" id="PF08246">
    <property type="entry name" value="Inhibitor_I29"/>
    <property type="match status" value="1"/>
</dbReference>
<evidence type="ECO:0000256" key="6">
    <source>
        <dbReference type="ARBA" id="ARBA00023157"/>
    </source>
</evidence>
<dbReference type="Pfam" id="PF00112">
    <property type="entry name" value="Peptidase_C1"/>
    <property type="match status" value="1"/>
</dbReference>
<evidence type="ECO:0000256" key="7">
    <source>
        <dbReference type="SAM" id="SignalP"/>
    </source>
</evidence>
<evidence type="ECO:0000256" key="5">
    <source>
        <dbReference type="ARBA" id="ARBA00023145"/>
    </source>
</evidence>
<feature type="domain" description="Peptidase C1A papain C-terminal" evidence="8">
    <location>
        <begin position="119"/>
        <end position="332"/>
    </location>
</feature>
<dbReference type="Ensembl" id="ENSLACT00000016555.1">
    <property type="protein sequence ID" value="ENSLACP00000016441.1"/>
    <property type="gene ID" value="ENSLACG00000014487.2"/>
</dbReference>
<dbReference type="Ensembl" id="ENSLACT00000026175.1">
    <property type="protein sequence ID" value="ENSLACP00000022830.1"/>
    <property type="gene ID" value="ENSLACG00000014487.2"/>
</dbReference>
<dbReference type="InterPro" id="IPR013201">
    <property type="entry name" value="Prot_inhib_I29"/>
</dbReference>
<dbReference type="InterPro" id="IPR000169">
    <property type="entry name" value="Pept_cys_AS"/>
</dbReference>
<dbReference type="PRINTS" id="PR00705">
    <property type="entry name" value="PAPAIN"/>
</dbReference>
<dbReference type="PANTHER" id="PTHR12411">
    <property type="entry name" value="CYSTEINE PROTEASE FAMILY C1-RELATED"/>
    <property type="match status" value="1"/>
</dbReference>
<evidence type="ECO:0000256" key="3">
    <source>
        <dbReference type="ARBA" id="ARBA00022801"/>
    </source>
</evidence>
<dbReference type="PROSITE" id="PS00640">
    <property type="entry name" value="THIOL_PROTEASE_ASN"/>
    <property type="match status" value="1"/>
</dbReference>
<comment type="similarity">
    <text evidence="1">Belongs to the peptidase C1 family.</text>
</comment>
<dbReference type="GO" id="GO:0008234">
    <property type="term" value="F:cysteine-type peptidase activity"/>
    <property type="evidence" value="ECO:0007669"/>
    <property type="project" value="UniProtKB-KW"/>
</dbReference>
<keyword evidence="3" id="KW-0378">Hydrolase</keyword>
<dbReference type="InterPro" id="IPR025661">
    <property type="entry name" value="Pept_asp_AS"/>
</dbReference>
<dbReference type="SMART" id="SM00848">
    <property type="entry name" value="Inhibitor_I29"/>
    <property type="match status" value="1"/>
</dbReference>
<dbReference type="InterPro" id="IPR000668">
    <property type="entry name" value="Peptidase_C1A_C"/>
</dbReference>
<dbReference type="PROSITE" id="PS00139">
    <property type="entry name" value="THIOL_PROTEASE_CYS"/>
    <property type="match status" value="1"/>
</dbReference>
<dbReference type="RefSeq" id="XP_006001247.1">
    <property type="nucleotide sequence ID" value="XM_006001185.3"/>
</dbReference>
<dbReference type="CDD" id="cd02248">
    <property type="entry name" value="Peptidase_C1A"/>
    <property type="match status" value="1"/>
</dbReference>
<dbReference type="InterPro" id="IPR039417">
    <property type="entry name" value="Peptidase_C1A_papain-like"/>
</dbReference>
<dbReference type="RefSeq" id="XP_006001248.1">
    <property type="nucleotide sequence ID" value="XM_006001186.3"/>
</dbReference>
<reference evidence="10" key="2">
    <citation type="submission" date="2025-05" db="UniProtKB">
        <authorList>
            <consortium name="Ensembl"/>
        </authorList>
    </citation>
    <scope>IDENTIFICATION</scope>
</reference>
<dbReference type="GeneTree" id="ENSGT00940000157759"/>
<evidence type="ECO:0000313" key="10">
    <source>
        <dbReference type="Ensembl" id="ENSLACP00000016441.1"/>
    </source>
</evidence>
<dbReference type="EMBL" id="AFYH01118460">
    <property type="status" value="NOT_ANNOTATED_CDS"/>
    <property type="molecule type" value="Genomic_DNA"/>
</dbReference>
<dbReference type="Proteomes" id="UP000008672">
    <property type="component" value="Unassembled WGS sequence"/>
</dbReference>
<dbReference type="GeneID" id="102352136"/>
<dbReference type="OMA" id="EGETCCC"/>
<keyword evidence="6" id="KW-1015">Disulfide bond</keyword>
<dbReference type="eggNOG" id="KOG1543">
    <property type="taxonomic scope" value="Eukaryota"/>
</dbReference>
<protein>
    <submittedName>
        <fullName evidence="10">Cathepsin K</fullName>
    </submittedName>
</protein>
<sequence>MLHLCLVVVLLAVVKADLTPDVSLDSQWGLWKQSFNKQYNGKDEETIRRLIWEKNLRLIRAHNMEYAMGVHSYDMAMNHLADMTSDEVVRKMTGLIVPTVQESNDTFDVSDDDDDVDRLPRSIDYRKKGYVTPVRNQGSCGSCWAFSSVGALEGQMKRVLGRVVVLSPQNLVDCVKDNDGCGGGYMTNAFEYVKENKGIDSDAAYPYVGEDESCRYNISGKAAKCRGFKVIAKGKERALQKAVASIGPVSVGIDASLSSFQMYSKGVYYDRSCDSRNINHAVLVVGYGVQKNEKYWIVKNSWGTDWGNNGYILMARNRHNNCGIANLASFPVM</sequence>
<dbReference type="GO" id="GO:0006508">
    <property type="term" value="P:proteolysis"/>
    <property type="evidence" value="ECO:0007669"/>
    <property type="project" value="UniProtKB-KW"/>
</dbReference>
<dbReference type="CTD" id="1513"/>
<dbReference type="Gene3D" id="3.90.70.10">
    <property type="entry name" value="Cysteine proteinases"/>
    <property type="match status" value="1"/>
</dbReference>
<dbReference type="InterPro" id="IPR025660">
    <property type="entry name" value="Pept_his_AS"/>
</dbReference>